<comment type="caution">
    <text evidence="2">The sequence shown here is derived from an EMBL/GenBank/DDBJ whole genome shotgun (WGS) entry which is preliminary data.</text>
</comment>
<dbReference type="EMBL" id="PGUV01000002">
    <property type="protein sequence ID" value="PLS09174.1"/>
    <property type="molecule type" value="Genomic_DNA"/>
</dbReference>
<dbReference type="AlphaFoldDB" id="A0A9Q4EK94"/>
<evidence type="ECO:0000313" key="3">
    <source>
        <dbReference type="EMBL" id="PLS09174.1"/>
    </source>
</evidence>
<sequence length="144" mass="16472">MKKKLYMMLLAFVVAVTSFTAIDLVNNKAEAKDWVKKGQIWSTHYHSGSFKNYTYSPTFHIYYPGQGTWANITANGSGSGKITATLQQKTNKGWKNVKTFYAKKKGSTNLSYKQASKSYKTNYRFKFTNTGTKKTISYTFWATY</sequence>
<reference evidence="3 4" key="1">
    <citation type="submission" date="2017-12" db="EMBL/GenBank/DDBJ databases">
        <title>Comparative Functional Genomics of Dry Heat Resistant strains isolated from the Viking Spacecraft.</title>
        <authorList>
            <person name="Seuylemezian A."/>
            <person name="Cooper K."/>
            <person name="Vaishampayan P."/>
        </authorList>
    </citation>
    <scope>NUCLEOTIDE SEQUENCE [LARGE SCALE GENOMIC DNA]</scope>
    <source>
        <strain evidence="3 4">V48-19</strain>
    </source>
</reference>
<name>A0A9Q4EK94_9BACI</name>
<dbReference type="Proteomes" id="UP000234803">
    <property type="component" value="Unassembled WGS sequence"/>
</dbReference>
<evidence type="ECO:0000313" key="5">
    <source>
        <dbReference type="Proteomes" id="UP001073053"/>
    </source>
</evidence>
<feature type="chain" id="PRO_5040050718" evidence="1">
    <location>
        <begin position="21"/>
        <end position="144"/>
    </location>
</feature>
<dbReference type="RefSeq" id="WP_024122837.1">
    <property type="nucleotide sequence ID" value="NZ_ASJT01000096.1"/>
</dbReference>
<dbReference type="Proteomes" id="UP001073053">
    <property type="component" value="Unassembled WGS sequence"/>
</dbReference>
<evidence type="ECO:0000313" key="2">
    <source>
        <dbReference type="EMBL" id="MCY9185371.1"/>
    </source>
</evidence>
<evidence type="ECO:0000313" key="4">
    <source>
        <dbReference type="Proteomes" id="UP000234803"/>
    </source>
</evidence>
<proteinExistence type="predicted"/>
<gene>
    <name evidence="3" type="ORF">CUU63_03930</name>
    <name evidence="2" type="ORF">MOF03_12065</name>
</gene>
<accession>A0A9Q4EK94</accession>
<keyword evidence="1" id="KW-0732">Signal</keyword>
<organism evidence="2 5">
    <name type="scientific">Bacillus halotolerans</name>
    <dbReference type="NCBI Taxonomy" id="260554"/>
    <lineage>
        <taxon>Bacteria</taxon>
        <taxon>Bacillati</taxon>
        <taxon>Bacillota</taxon>
        <taxon>Bacilli</taxon>
        <taxon>Bacillales</taxon>
        <taxon>Bacillaceae</taxon>
        <taxon>Bacillus</taxon>
    </lineage>
</organism>
<dbReference type="EMBL" id="JALAWA010000007">
    <property type="protein sequence ID" value="MCY9185371.1"/>
    <property type="molecule type" value="Genomic_DNA"/>
</dbReference>
<protein>
    <submittedName>
        <fullName evidence="2">Uncharacterized protein</fullName>
    </submittedName>
</protein>
<evidence type="ECO:0000256" key="1">
    <source>
        <dbReference type="SAM" id="SignalP"/>
    </source>
</evidence>
<feature type="signal peptide" evidence="1">
    <location>
        <begin position="1"/>
        <end position="20"/>
    </location>
</feature>
<reference evidence="2" key="2">
    <citation type="submission" date="2022-02" db="EMBL/GenBank/DDBJ databases">
        <title>Crop Bioprotection Bacillus Genome Sequencing.</title>
        <authorList>
            <person name="Dunlap C."/>
        </authorList>
    </citation>
    <scope>NUCLEOTIDE SEQUENCE</scope>
    <source>
        <strain evidence="2">EC49O2N-C10</strain>
    </source>
</reference>